<sequence>MKTRNKLTEALLGRGGFAELFAPKPTNKEEIKNEEKLLKADQMVEMEVGDADVIITAGGIGSSLDGQVSNGLNLQREMIDEYYGAAETPEVDEAVDIIINEMVSVDDNEDPVTVDLSDAEGLSESTVEKIQDAFKKLTTMMNFNNQAYDRCRDWYVAGRQGFHVVVNPMNTKAGIQKLVKLDPRCLRRVREVNRDMKGNGLQTINRISEYYLYDPNVVVRQEGHLRTDFSTTQNRIKFDEESIVYVDSGRKRLLDAGIVPSYLHKALKTLNSLINVEDATVIYAITRAPEKRAFLLDCGTLPTAAAKSYMQEMMSMFKTKMEFDVKTGKVSGEAQNLGIVQDLWLPRREGAAVTDISTIGGNSNTLSGMMEPVNYHQVKLYRALNIPRGRLEDSSSINIGGSDLAETTREEHRFSLFRNRLQRRYSIIFTELLRRELVLTGVTTERDFREKILPFIKYDWRSDNFIREQQEIATLQDRYNALQTIEPYIGKIVSLETALKDVLKMTDEEIKQEREQIAKEQKEGLYGVPVETVGDEFSDDFEETPVLSSPTQRDGEGSPFRFDGNS</sequence>
<dbReference type="RefSeq" id="YP_009838366.1">
    <property type="nucleotide sequence ID" value="NC_048709.1"/>
</dbReference>
<dbReference type="InterPro" id="IPR010823">
    <property type="entry name" value="Portal_Gp20"/>
</dbReference>
<organism evidence="2 3">
    <name type="scientific">Vibrio phage YC</name>
    <dbReference type="NCBI Taxonomy" id="2267403"/>
    <lineage>
        <taxon>Viruses</taxon>
        <taxon>Duplodnaviria</taxon>
        <taxon>Heunggongvirae</taxon>
        <taxon>Uroviricota</taxon>
        <taxon>Caudoviricetes</taxon>
        <taxon>Pantevenvirales</taxon>
        <taxon>Ackermannviridae</taxon>
        <taxon>Campanilevirus</taxon>
        <taxon>Campanilevirus YC</taxon>
    </lineage>
</organism>
<protein>
    <submittedName>
        <fullName evidence="2">Portal protein</fullName>
    </submittedName>
</protein>
<dbReference type="GeneID" id="55608598"/>
<keyword evidence="3" id="KW-1185">Reference proteome</keyword>
<evidence type="ECO:0000313" key="3">
    <source>
        <dbReference type="Proteomes" id="UP000260311"/>
    </source>
</evidence>
<proteinExistence type="predicted"/>
<evidence type="ECO:0000313" key="2">
    <source>
        <dbReference type="EMBL" id="AXC34520.1"/>
    </source>
</evidence>
<dbReference type="Proteomes" id="UP000260311">
    <property type="component" value="Segment"/>
</dbReference>
<accession>A0A384ZSA0</accession>
<dbReference type="EMBL" id="MH375644">
    <property type="protein sequence ID" value="AXC34520.1"/>
    <property type="molecule type" value="Genomic_DNA"/>
</dbReference>
<name>A0A384ZSA0_9CAUD</name>
<dbReference type="Pfam" id="PF07230">
    <property type="entry name" value="Portal_T4"/>
    <property type="match status" value="1"/>
</dbReference>
<evidence type="ECO:0000256" key="1">
    <source>
        <dbReference type="SAM" id="MobiDB-lite"/>
    </source>
</evidence>
<reference evidence="2 3" key="1">
    <citation type="submission" date="2018-05" db="EMBL/GenBank/DDBJ databases">
        <title>The genome of Vibrio coralliilyticus phage YC.</title>
        <authorList>
            <person name="Benler S."/>
        </authorList>
    </citation>
    <scope>NUCLEOTIDE SEQUENCE [LARGE SCALE GENOMIC DNA]</scope>
</reference>
<feature type="region of interest" description="Disordered" evidence="1">
    <location>
        <begin position="536"/>
        <end position="566"/>
    </location>
</feature>
<dbReference type="KEGG" id="vg:55608598"/>